<keyword evidence="1" id="KW-0812">Transmembrane</keyword>
<evidence type="ECO:0000313" key="2">
    <source>
        <dbReference type="EMBL" id="KKK69734.1"/>
    </source>
</evidence>
<dbReference type="AlphaFoldDB" id="A0A0F8ZTK3"/>
<accession>A0A0F8ZTK3</accession>
<name>A0A0F8ZTK3_9ZZZZ</name>
<organism evidence="2">
    <name type="scientific">marine sediment metagenome</name>
    <dbReference type="NCBI Taxonomy" id="412755"/>
    <lineage>
        <taxon>unclassified sequences</taxon>
        <taxon>metagenomes</taxon>
        <taxon>ecological metagenomes</taxon>
    </lineage>
</organism>
<dbReference type="EMBL" id="LAZR01058511">
    <property type="protein sequence ID" value="KKK69734.1"/>
    <property type="molecule type" value="Genomic_DNA"/>
</dbReference>
<sequence length="126" mass="12977">MLLTATPEQKVPGVPPMAVLRRSGQLGSLDIDWGDVITTGVQAGSGLLTTRYGVPQLQRGTMIQEGPGGQRILLAQPAGVPVQTPMPASTRTQIDTSWGTGLLMAGAAVMVVLVVVMTKGGAGRSK</sequence>
<gene>
    <name evidence="2" type="ORF">LCGC14_2931070</name>
</gene>
<feature type="transmembrane region" description="Helical" evidence="1">
    <location>
        <begin position="98"/>
        <end position="117"/>
    </location>
</feature>
<keyword evidence="1" id="KW-0472">Membrane</keyword>
<proteinExistence type="predicted"/>
<comment type="caution">
    <text evidence="2">The sequence shown here is derived from an EMBL/GenBank/DDBJ whole genome shotgun (WGS) entry which is preliminary data.</text>
</comment>
<keyword evidence="1" id="KW-1133">Transmembrane helix</keyword>
<reference evidence="2" key="1">
    <citation type="journal article" date="2015" name="Nature">
        <title>Complex archaea that bridge the gap between prokaryotes and eukaryotes.</title>
        <authorList>
            <person name="Spang A."/>
            <person name="Saw J.H."/>
            <person name="Jorgensen S.L."/>
            <person name="Zaremba-Niedzwiedzka K."/>
            <person name="Martijn J."/>
            <person name="Lind A.E."/>
            <person name="van Eijk R."/>
            <person name="Schleper C."/>
            <person name="Guy L."/>
            <person name="Ettema T.J."/>
        </authorList>
    </citation>
    <scope>NUCLEOTIDE SEQUENCE</scope>
</reference>
<protein>
    <submittedName>
        <fullName evidence="2">Uncharacterized protein</fullName>
    </submittedName>
</protein>
<evidence type="ECO:0000256" key="1">
    <source>
        <dbReference type="SAM" id="Phobius"/>
    </source>
</evidence>